<dbReference type="Pfam" id="PF07940">
    <property type="entry name" value="Hepar_II_III_C"/>
    <property type="match status" value="1"/>
</dbReference>
<reference evidence="7 8" key="1">
    <citation type="submission" date="2018-05" db="EMBL/GenBank/DDBJ databases">
        <title>Paenibacillus flagellatus sp. nov., isolated from selenium mineral soil.</title>
        <authorList>
            <person name="Dai X."/>
        </authorList>
    </citation>
    <scope>NUCLEOTIDE SEQUENCE [LARGE SCALE GENOMIC DNA]</scope>
    <source>
        <strain evidence="7 8">DXL2</strain>
    </source>
</reference>
<dbReference type="InterPro" id="IPR013783">
    <property type="entry name" value="Ig-like_fold"/>
</dbReference>
<dbReference type="Gene3D" id="1.50.10.100">
    <property type="entry name" value="Chondroitin AC/alginate lyase"/>
    <property type="match status" value="1"/>
</dbReference>
<dbReference type="PANTHER" id="PTHR39210">
    <property type="entry name" value="HEPARIN-SULFATE LYASE"/>
    <property type="match status" value="1"/>
</dbReference>
<feature type="domain" description="Heparinase II N-terminal" evidence="6">
    <location>
        <begin position="62"/>
        <end position="459"/>
    </location>
</feature>
<protein>
    <submittedName>
        <fullName evidence="7">Uncharacterized protein</fullName>
    </submittedName>
</protein>
<dbReference type="RefSeq" id="WP_110838484.1">
    <property type="nucleotide sequence ID" value="NZ_QJVJ01000001.1"/>
</dbReference>
<dbReference type="InterPro" id="IPR032518">
    <property type="entry name" value="HepII_N"/>
</dbReference>
<evidence type="ECO:0000259" key="6">
    <source>
        <dbReference type="Pfam" id="PF16332"/>
    </source>
</evidence>
<dbReference type="InterPro" id="IPR008929">
    <property type="entry name" value="Chondroitin_lyas"/>
</dbReference>
<evidence type="ECO:0000313" key="7">
    <source>
        <dbReference type="EMBL" id="PYI57443.1"/>
    </source>
</evidence>
<dbReference type="InterPro" id="IPR012480">
    <property type="entry name" value="Hepar_II_III_C"/>
</dbReference>
<keyword evidence="2" id="KW-0732">Signal</keyword>
<keyword evidence="8" id="KW-1185">Reference proteome</keyword>
<proteinExistence type="predicted"/>
<evidence type="ECO:0000256" key="2">
    <source>
        <dbReference type="ARBA" id="ARBA00022729"/>
    </source>
</evidence>
<name>A0A2V5KGG6_9BACL</name>
<evidence type="ECO:0000259" key="5">
    <source>
        <dbReference type="Pfam" id="PF07940"/>
    </source>
</evidence>
<keyword evidence="4" id="KW-0456">Lyase</keyword>
<evidence type="ECO:0000256" key="3">
    <source>
        <dbReference type="ARBA" id="ARBA00022764"/>
    </source>
</evidence>
<comment type="subcellular location">
    <subcellularLocation>
        <location evidence="1">Periplasm</location>
    </subcellularLocation>
</comment>
<accession>A0A2V5KGG6</accession>
<dbReference type="GO" id="GO:0042597">
    <property type="term" value="C:periplasmic space"/>
    <property type="evidence" value="ECO:0007669"/>
    <property type="project" value="UniProtKB-SubCell"/>
</dbReference>
<comment type="caution">
    <text evidence="7">The sequence shown here is derived from an EMBL/GenBank/DDBJ whole genome shotgun (WGS) entry which is preliminary data.</text>
</comment>
<sequence>MPVTGLPGNDPFHESAAALAGDAEWPSAVLSGLNMPFRPIDSLVTTQNPPDFSWPYIADADLYRLQVSRDSAGTDVVHENDRLTANVYNFPHTFEEGIWYWRVKYRRPDGGWSGWSDSRKFRIAERSVPFPVPPVSRIMGAVRSGHPRIWTNADTLDDFRGLSRTVGAAVYRAKLESVTSRLGDPPPAEPTFPFPVTHPHGDPDYVYAQRTLRAYSEGAVDRMLDAAFVYLIGGLPDIGRSAKAQLMNIVSWNPDGATSYAVHDQVHRAIAYRSAMAYDWLFDLLTPDERRDVQAMIKTRTETMLRDILQTHPINRNPYDSHGWTAFGYIGIIATALLHDIPEAEAWYRDIVPAYINLLPPWGGEDGGWSQGTGYWQWSSMFGKEFMDVLLSSSGFNLYDKAYSRHEGLYPLYAFPHNSPKGVFGDDSEYKPGSPSVSMLNRLSAVYGDPRLKWASRAIGQPPGAELYNYFYGDPDLDARPPVDLPKSRWFKDVGLVAMHSELYDPDRVSLYFKSSPYGSYNHSHASQNGFILNAFGEPLAIDSGYYDYYHSKHHARYTKQTFASNAITFDGKNGQSVNDIDAKGRIAGFVTHPAFDAVSGDAAAAYKGELAQADRHVLFLRPGTFVVVDKLRTAKPGGSEFEWRLHAEEELTIDEDGAGAAIVKGRAALKVDFHAPAGLRTTVDTKYRAADGSEVKPTGAYEHEEQRHAAFLSPRTNAVAFVATMEVHRRGESPGAVRSEDCGDYRKLTFADGTAVYVRMTDGGEVDAGDVRFDGVAAAVRGDSVLLVQGTKLVKNGVTLAESAKPATVAFGDGQLSVSGAADTQVVLHAPGVTKLRERVGEAEIPCGGEAAEAMGLRGVHWRTEGDRLTLRVEKGERSFKLDGAPVSEPLDPVVMETEIDGVPGTVTLRAHRDIDGAAVAWGMLPGMPGLYEVAEAPDGFMFEKYGRPEVVRLEANEPIAVRGAVGKLKLRSAGAGRAQ</sequence>
<dbReference type="Gene3D" id="2.70.98.70">
    <property type="match status" value="1"/>
</dbReference>
<evidence type="ECO:0000256" key="1">
    <source>
        <dbReference type="ARBA" id="ARBA00004418"/>
    </source>
</evidence>
<gene>
    <name evidence="7" type="ORF">DLM86_03125</name>
</gene>
<dbReference type="Gene3D" id="2.60.40.10">
    <property type="entry name" value="Immunoglobulins"/>
    <property type="match status" value="1"/>
</dbReference>
<dbReference type="AlphaFoldDB" id="A0A2V5KGG6"/>
<evidence type="ECO:0000256" key="4">
    <source>
        <dbReference type="ARBA" id="ARBA00023239"/>
    </source>
</evidence>
<dbReference type="SUPFAM" id="SSF48230">
    <property type="entry name" value="Chondroitin AC/alginate lyase"/>
    <property type="match status" value="1"/>
</dbReference>
<organism evidence="7 8">
    <name type="scientific">Paenibacillus flagellatus</name>
    <dbReference type="NCBI Taxonomy" id="2211139"/>
    <lineage>
        <taxon>Bacteria</taxon>
        <taxon>Bacillati</taxon>
        <taxon>Bacillota</taxon>
        <taxon>Bacilli</taxon>
        <taxon>Bacillales</taxon>
        <taxon>Paenibacillaceae</taxon>
        <taxon>Paenibacillus</taxon>
    </lineage>
</organism>
<keyword evidence="3" id="KW-0574">Periplasm</keyword>
<dbReference type="EMBL" id="QJVJ01000001">
    <property type="protein sequence ID" value="PYI57443.1"/>
    <property type="molecule type" value="Genomic_DNA"/>
</dbReference>
<dbReference type="GO" id="GO:0016829">
    <property type="term" value="F:lyase activity"/>
    <property type="evidence" value="ECO:0007669"/>
    <property type="project" value="UniProtKB-KW"/>
</dbReference>
<dbReference type="PANTHER" id="PTHR39210:SF1">
    <property type="entry name" value="HEPARIN-SULFATE LYASE"/>
    <property type="match status" value="1"/>
</dbReference>
<dbReference type="Pfam" id="PF16332">
    <property type="entry name" value="DUF4962"/>
    <property type="match status" value="1"/>
</dbReference>
<feature type="domain" description="Heparinase II/III-like C-terminal" evidence="5">
    <location>
        <begin position="486"/>
        <end position="678"/>
    </location>
</feature>
<dbReference type="OrthoDB" id="7335480at2"/>
<evidence type="ECO:0000313" key="8">
    <source>
        <dbReference type="Proteomes" id="UP000247476"/>
    </source>
</evidence>
<dbReference type="Proteomes" id="UP000247476">
    <property type="component" value="Unassembled WGS sequence"/>
</dbReference>